<dbReference type="AlphaFoldDB" id="A0A1H0BIM8"/>
<dbReference type="OrthoDB" id="8018783at2"/>
<evidence type="ECO:0000256" key="1">
    <source>
        <dbReference type="SAM" id="MobiDB-lite"/>
    </source>
</evidence>
<feature type="signal peptide" evidence="2">
    <location>
        <begin position="1"/>
        <end position="27"/>
    </location>
</feature>
<dbReference type="STRING" id="582672.SAMN05216360_108189"/>
<organism evidence="3 4">
    <name type="scientific">Methylobacterium phyllostachyos</name>
    <dbReference type="NCBI Taxonomy" id="582672"/>
    <lineage>
        <taxon>Bacteria</taxon>
        <taxon>Pseudomonadati</taxon>
        <taxon>Pseudomonadota</taxon>
        <taxon>Alphaproteobacteria</taxon>
        <taxon>Hyphomicrobiales</taxon>
        <taxon>Methylobacteriaceae</taxon>
        <taxon>Methylobacterium</taxon>
    </lineage>
</organism>
<feature type="region of interest" description="Disordered" evidence="1">
    <location>
        <begin position="49"/>
        <end position="220"/>
    </location>
</feature>
<proteinExistence type="predicted"/>
<reference evidence="4" key="1">
    <citation type="submission" date="2016-10" db="EMBL/GenBank/DDBJ databases">
        <authorList>
            <person name="Varghese N."/>
            <person name="Submissions S."/>
        </authorList>
    </citation>
    <scope>NUCLEOTIDE SEQUENCE [LARGE SCALE GENOMIC DNA]</scope>
    <source>
        <strain evidence="4">BL47</strain>
    </source>
</reference>
<protein>
    <recommendedName>
        <fullName evidence="5">DUF3035 domain-containing protein</fullName>
    </recommendedName>
</protein>
<feature type="chain" id="PRO_5011776166" description="DUF3035 domain-containing protein" evidence="2">
    <location>
        <begin position="28"/>
        <end position="220"/>
    </location>
</feature>
<dbReference type="Proteomes" id="UP000198704">
    <property type="component" value="Unassembled WGS sequence"/>
</dbReference>
<keyword evidence="2" id="KW-0732">Signal</keyword>
<gene>
    <name evidence="3" type="ORF">SAMN05216360_108189</name>
</gene>
<evidence type="ECO:0000313" key="4">
    <source>
        <dbReference type="Proteomes" id="UP000198704"/>
    </source>
</evidence>
<feature type="compositionally biased region" description="Basic and acidic residues" evidence="1">
    <location>
        <begin position="84"/>
        <end position="100"/>
    </location>
</feature>
<keyword evidence="4" id="KW-1185">Reference proteome</keyword>
<dbReference type="EMBL" id="FNHS01000008">
    <property type="protein sequence ID" value="SDN45476.1"/>
    <property type="molecule type" value="Genomic_DNA"/>
</dbReference>
<evidence type="ECO:0000313" key="3">
    <source>
        <dbReference type="EMBL" id="SDN45476.1"/>
    </source>
</evidence>
<accession>A0A1H0BIM8</accession>
<name>A0A1H0BIM8_9HYPH</name>
<sequence>MTGHRRLRLLLPAAFALTPLLSVGAQAQERGEFMRDALSGIGLLEKRQDPIDYHERPPLVMPPKLDGKALPQPRARSTSTAWPKDPEIAERERAAKERRNPKGAQAQGRYDDNNATLSVDEMRNGRRAGASLTTEAERKPGDNNRDDSLLSPFDLLKGKSANAEPSDVEPNRDVLTDPPTGYRQSPKKLARPPSNDPINNASREKEESDPGAYLRQRAQQ</sequence>
<dbReference type="RefSeq" id="WP_091716834.1">
    <property type="nucleotide sequence ID" value="NZ_FNHS01000008.1"/>
</dbReference>
<evidence type="ECO:0008006" key="5">
    <source>
        <dbReference type="Google" id="ProtNLM"/>
    </source>
</evidence>
<evidence type="ECO:0000256" key="2">
    <source>
        <dbReference type="SAM" id="SignalP"/>
    </source>
</evidence>
<feature type="compositionally biased region" description="Basic and acidic residues" evidence="1">
    <location>
        <begin position="135"/>
        <end position="148"/>
    </location>
</feature>